<dbReference type="EC" id="2.7.6.2" evidence="5"/>
<evidence type="ECO:0000313" key="7">
    <source>
        <dbReference type="EMBL" id="MBZ5749828.1"/>
    </source>
</evidence>
<dbReference type="InterPro" id="IPR036371">
    <property type="entry name" value="TPK_B1-bd_sf"/>
</dbReference>
<dbReference type="InterPro" id="IPR006282">
    <property type="entry name" value="Thi_PPkinase"/>
</dbReference>
<dbReference type="EMBL" id="JAIQUM010000009">
    <property type="protein sequence ID" value="MBZ5749828.1"/>
    <property type="molecule type" value="Genomic_DNA"/>
</dbReference>
<accession>A0ABS7UNE5</accession>
<proteinExistence type="predicted"/>
<dbReference type="PANTHER" id="PTHR41299:SF1">
    <property type="entry name" value="THIAMINE PYROPHOSPHOKINASE"/>
    <property type="match status" value="1"/>
</dbReference>
<name>A0ABS7UNE5_9BACI</name>
<dbReference type="Pfam" id="PF04263">
    <property type="entry name" value="TPK_catalytic"/>
    <property type="match status" value="1"/>
</dbReference>
<dbReference type="Gene3D" id="3.40.50.10240">
    <property type="entry name" value="Thiamin pyrophosphokinase, catalytic domain"/>
    <property type="match status" value="1"/>
</dbReference>
<dbReference type="InterPro" id="IPR036759">
    <property type="entry name" value="TPK_catalytic_sf"/>
</dbReference>
<dbReference type="CDD" id="cd07995">
    <property type="entry name" value="TPK"/>
    <property type="match status" value="1"/>
</dbReference>
<dbReference type="Proteomes" id="UP001165287">
    <property type="component" value="Unassembled WGS sequence"/>
</dbReference>
<dbReference type="SMART" id="SM00983">
    <property type="entry name" value="TPK_B1_binding"/>
    <property type="match status" value="1"/>
</dbReference>
<keyword evidence="1 7" id="KW-0808">Transferase</keyword>
<evidence type="ECO:0000313" key="8">
    <source>
        <dbReference type="Proteomes" id="UP001165287"/>
    </source>
</evidence>
<dbReference type="GO" id="GO:0004788">
    <property type="term" value="F:thiamine diphosphokinase activity"/>
    <property type="evidence" value="ECO:0007669"/>
    <property type="project" value="UniProtKB-EC"/>
</dbReference>
<keyword evidence="4" id="KW-0067">ATP-binding</keyword>
<gene>
    <name evidence="7" type="ORF">K9V48_06125</name>
</gene>
<dbReference type="InterPro" id="IPR007373">
    <property type="entry name" value="Thiamin_PyroPKinase_B1-bd"/>
</dbReference>
<keyword evidence="2" id="KW-0547">Nucleotide-binding</keyword>
<dbReference type="Pfam" id="PF04265">
    <property type="entry name" value="TPK_B1_binding"/>
    <property type="match status" value="1"/>
</dbReference>
<evidence type="ECO:0000256" key="1">
    <source>
        <dbReference type="ARBA" id="ARBA00022679"/>
    </source>
</evidence>
<keyword evidence="8" id="KW-1185">Reference proteome</keyword>
<dbReference type="InterPro" id="IPR053149">
    <property type="entry name" value="TPK"/>
</dbReference>
<evidence type="ECO:0000256" key="4">
    <source>
        <dbReference type="ARBA" id="ARBA00022840"/>
    </source>
</evidence>
<dbReference type="RefSeq" id="WP_224137813.1">
    <property type="nucleotide sequence ID" value="NZ_JAIQUM010000009.1"/>
</dbReference>
<evidence type="ECO:0000256" key="2">
    <source>
        <dbReference type="ARBA" id="ARBA00022741"/>
    </source>
</evidence>
<evidence type="ECO:0000256" key="5">
    <source>
        <dbReference type="NCBIfam" id="TIGR01378"/>
    </source>
</evidence>
<protein>
    <recommendedName>
        <fullName evidence="5">Thiamine diphosphokinase</fullName>
        <ecNumber evidence="5">2.7.6.2</ecNumber>
    </recommendedName>
</protein>
<sequence>MKIIALVSGGPEENLPELKDYHNDEVTWVGIDKGAFYIRSSGLPLSHAFGDFDSITNDERAELKALLPNLSIESAEKDQTDTEIALDWALEQKIAKIQIFGATGGRIDHMLGNIQLLVKSTTAHAMSKIEIIDRQNRITLFRPGTYTIEKQIGWRYISFIPMSHEVNGITLEGFKYPLKNCHITIGSTLCISNELTHELGTFSFNEGILLMIRSRD</sequence>
<organism evidence="7 8">
    <name type="scientific">Metabacillus rhizolycopersici</name>
    <dbReference type="NCBI Taxonomy" id="2875709"/>
    <lineage>
        <taxon>Bacteria</taxon>
        <taxon>Bacillati</taxon>
        <taxon>Bacillota</taxon>
        <taxon>Bacilli</taxon>
        <taxon>Bacillales</taxon>
        <taxon>Bacillaceae</taxon>
        <taxon>Metabacillus</taxon>
    </lineage>
</organism>
<dbReference type="NCBIfam" id="TIGR01378">
    <property type="entry name" value="thi_PPkinase"/>
    <property type="match status" value="1"/>
</dbReference>
<reference evidence="7" key="1">
    <citation type="submission" date="2024-05" db="EMBL/GenBank/DDBJ databases">
        <title>Metabacillus sp. nov., isolated from the rhizosphere soil of tomato plants.</title>
        <authorList>
            <person name="Ma R."/>
        </authorList>
    </citation>
    <scope>NUCLEOTIDE SEQUENCE</scope>
    <source>
        <strain evidence="7">DBTR6</strain>
    </source>
</reference>
<evidence type="ECO:0000259" key="6">
    <source>
        <dbReference type="SMART" id="SM00983"/>
    </source>
</evidence>
<dbReference type="SUPFAM" id="SSF63862">
    <property type="entry name" value="Thiamin pyrophosphokinase, substrate-binding domain"/>
    <property type="match status" value="1"/>
</dbReference>
<dbReference type="PANTHER" id="PTHR41299">
    <property type="entry name" value="THIAMINE PYROPHOSPHOKINASE"/>
    <property type="match status" value="1"/>
</dbReference>
<dbReference type="SUPFAM" id="SSF63999">
    <property type="entry name" value="Thiamin pyrophosphokinase, catalytic domain"/>
    <property type="match status" value="1"/>
</dbReference>
<keyword evidence="3" id="KW-0418">Kinase</keyword>
<dbReference type="InterPro" id="IPR007371">
    <property type="entry name" value="TPK_catalytic"/>
</dbReference>
<comment type="caution">
    <text evidence="7">The sequence shown here is derived from an EMBL/GenBank/DDBJ whole genome shotgun (WGS) entry which is preliminary data.</text>
</comment>
<evidence type="ECO:0000256" key="3">
    <source>
        <dbReference type="ARBA" id="ARBA00022777"/>
    </source>
</evidence>
<feature type="domain" description="Thiamin pyrophosphokinase thiamin-binding" evidence="6">
    <location>
        <begin position="144"/>
        <end position="210"/>
    </location>
</feature>